<evidence type="ECO:0000313" key="2">
    <source>
        <dbReference type="Proteomes" id="UP000322181"/>
    </source>
</evidence>
<evidence type="ECO:0000313" key="1">
    <source>
        <dbReference type="EMBL" id="KAA8717437.1"/>
    </source>
</evidence>
<comment type="caution">
    <text evidence="1">The sequence shown here is derived from an EMBL/GenBank/DDBJ whole genome shotgun (WGS) entry which is preliminary data.</text>
</comment>
<reference evidence="1 2" key="1">
    <citation type="submission" date="2019-09" db="EMBL/GenBank/DDBJ databases">
        <title>Draft genome sequence of various Type strains from the CCUG.</title>
        <authorList>
            <person name="Pineiro-Iglesias B."/>
            <person name="Tunovic T."/>
            <person name="Unosson C."/>
            <person name="Inganas E."/>
            <person name="Ohlen M."/>
            <person name="Cardew S."/>
            <person name="Jensie-Markopoulos S."/>
            <person name="Salva-Serra F."/>
            <person name="Jaen-Luchoro D."/>
            <person name="Karlsson R."/>
            <person name="Svensson-Stadler L."/>
            <person name="Chun J."/>
            <person name="Moore E."/>
        </authorList>
    </citation>
    <scope>NUCLEOTIDE SEQUENCE [LARGE SCALE GENOMIC DNA]</scope>
    <source>
        <strain evidence="1 2">CCUG 53682T</strain>
    </source>
</reference>
<dbReference type="GO" id="GO:0006270">
    <property type="term" value="P:DNA replication initiation"/>
    <property type="evidence" value="ECO:0007669"/>
    <property type="project" value="InterPro"/>
</dbReference>
<dbReference type="InterPro" id="IPR009731">
    <property type="entry name" value="P-like"/>
</dbReference>
<protein>
    <submittedName>
        <fullName evidence="1">DNA replication protein</fullName>
    </submittedName>
</protein>
<accession>A0A5M9RAZ9</accession>
<proteinExistence type="predicted"/>
<dbReference type="EMBL" id="VXKB01000001">
    <property type="protein sequence ID" value="KAA8717437.1"/>
    <property type="molecule type" value="Genomic_DNA"/>
</dbReference>
<dbReference type="Proteomes" id="UP000322181">
    <property type="component" value="Unassembled WGS sequence"/>
</dbReference>
<dbReference type="AlphaFoldDB" id="A0A5M9RAZ9"/>
<dbReference type="Pfam" id="PF06992">
    <property type="entry name" value="Phage_lambda_P"/>
    <property type="match status" value="1"/>
</dbReference>
<dbReference type="OrthoDB" id="5675790at2"/>
<gene>
    <name evidence="1" type="ORF">F4V73_06225</name>
</gene>
<sequence length="235" mass="25986">MGGLSVKPNIVTAIANRDAGALARMSQAPAGGKIINPEAEQLVDALFRQLKQVFPAAAQTNLKSPDDERYAKQQWIAAFAENGIRTKEQLSAGMRWARASKNPFWPSPGQFIEGCRQNDPVGVGLPDIDELYGMVMKFSANRSMYRTAEDYPWANNACYWMVTKLYSVMRASGLTESELRKRCGQELAGMTARIRSGENIPAPRVMIPKMHIPVPKDKALAHIADIKAKFGFRTA</sequence>
<organism evidence="1 2">
    <name type="scientific">Morganella psychrotolerans</name>
    <dbReference type="NCBI Taxonomy" id="368603"/>
    <lineage>
        <taxon>Bacteria</taxon>
        <taxon>Pseudomonadati</taxon>
        <taxon>Pseudomonadota</taxon>
        <taxon>Gammaproteobacteria</taxon>
        <taxon>Enterobacterales</taxon>
        <taxon>Morganellaceae</taxon>
        <taxon>Morganella</taxon>
    </lineage>
</organism>
<name>A0A5M9RAZ9_9GAMM</name>